<keyword evidence="2" id="KW-1185">Reference proteome</keyword>
<accession>A0A514CSG9</accession>
<organism evidence="1 2">
    <name type="scientific">Achromobacter phage Motura</name>
    <dbReference type="NCBI Taxonomy" id="2591403"/>
    <lineage>
        <taxon>Viruses</taxon>
        <taxon>Duplodnaviria</taxon>
        <taxon>Heunggongvirae</taxon>
        <taxon>Uroviricota</taxon>
        <taxon>Caudoviricetes</taxon>
        <taxon>Moturavirus</taxon>
        <taxon>Moturavirus motura</taxon>
    </lineage>
</organism>
<dbReference type="GeneID" id="56135869"/>
<dbReference type="KEGG" id="vg:56135869"/>
<sequence>MSDPDNTDPGPIVSRLFNKHETLEDFAEEIERLMLEEQNDPTRTKPWTVRSRTETADRTITILEDPNDPNITMRIERMEL</sequence>
<evidence type="ECO:0000313" key="2">
    <source>
        <dbReference type="Proteomes" id="UP000320799"/>
    </source>
</evidence>
<proteinExistence type="predicted"/>
<dbReference type="EMBL" id="MN094788">
    <property type="protein sequence ID" value="QDH83413.1"/>
    <property type="molecule type" value="Genomic_DNA"/>
</dbReference>
<dbReference type="Proteomes" id="UP000320799">
    <property type="component" value="Segment"/>
</dbReference>
<protein>
    <submittedName>
        <fullName evidence="1">Uncharacterized protein</fullName>
    </submittedName>
</protein>
<evidence type="ECO:0000313" key="1">
    <source>
        <dbReference type="EMBL" id="QDH83413.1"/>
    </source>
</evidence>
<dbReference type="RefSeq" id="YP_009903593.1">
    <property type="nucleotide sequence ID" value="NC_049849.1"/>
</dbReference>
<reference evidence="1 2" key="1">
    <citation type="submission" date="2019-06" db="EMBL/GenBank/DDBJ databases">
        <authorList>
            <person name="Kincaid V.D."/>
            <person name="Fuller A."/>
            <person name="Hodges K."/>
            <person name="Bansal M."/>
            <person name="Essig J."/>
            <person name="Johnson A."/>
        </authorList>
    </citation>
    <scope>NUCLEOTIDE SEQUENCE [LARGE SCALE GENOMIC DNA]</scope>
</reference>
<name>A0A514CSG9_9CAUD</name>